<dbReference type="EMBL" id="BQNB010016105">
    <property type="protein sequence ID" value="GJT47868.1"/>
    <property type="molecule type" value="Genomic_DNA"/>
</dbReference>
<reference evidence="2" key="2">
    <citation type="submission" date="2022-01" db="EMBL/GenBank/DDBJ databases">
        <authorList>
            <person name="Yamashiro T."/>
            <person name="Shiraishi A."/>
            <person name="Satake H."/>
            <person name="Nakayama K."/>
        </authorList>
    </citation>
    <scope>NUCLEOTIDE SEQUENCE</scope>
</reference>
<organism evidence="2 3">
    <name type="scientific">Tanacetum coccineum</name>
    <dbReference type="NCBI Taxonomy" id="301880"/>
    <lineage>
        <taxon>Eukaryota</taxon>
        <taxon>Viridiplantae</taxon>
        <taxon>Streptophyta</taxon>
        <taxon>Embryophyta</taxon>
        <taxon>Tracheophyta</taxon>
        <taxon>Spermatophyta</taxon>
        <taxon>Magnoliopsida</taxon>
        <taxon>eudicotyledons</taxon>
        <taxon>Gunneridae</taxon>
        <taxon>Pentapetalae</taxon>
        <taxon>asterids</taxon>
        <taxon>campanulids</taxon>
        <taxon>Asterales</taxon>
        <taxon>Asteraceae</taxon>
        <taxon>Asteroideae</taxon>
        <taxon>Anthemideae</taxon>
        <taxon>Anthemidinae</taxon>
        <taxon>Tanacetum</taxon>
    </lineage>
</organism>
<protein>
    <submittedName>
        <fullName evidence="2">Uncharacterized protein</fullName>
    </submittedName>
</protein>
<accession>A0ABQ5EAE4</accession>
<dbReference type="Proteomes" id="UP001151760">
    <property type="component" value="Unassembled WGS sequence"/>
</dbReference>
<evidence type="ECO:0000313" key="2">
    <source>
        <dbReference type="EMBL" id="GJT47868.1"/>
    </source>
</evidence>
<sequence length="287" mass="29709">MSAVDGTRPLKELNSESGSTKSVSIKIHNLREPFNPERRVPMTYRKHDLVPSATRCPTIPTHTANSLVVIALHSAWSSVVQPSFVVEGNFCYLSVLVIGFSNVVSAEVTGGPWRWSGNGGKNHCGEGGGWCASVGGDGEGGGLVAVMRMKVMGCSWKMGVVAWSSVVAIENTGSDVVGMENEESDGDGPVNGEVIRGRRWRGDDDGEEAAAVVVYGGGDSSAMGGEAVEVRVVVRRVVAWRWRVGGGDEGDATVGMVAGGDGDGGSGGWCVAAVVMWVVMVAAGGGG</sequence>
<feature type="region of interest" description="Disordered" evidence="1">
    <location>
        <begin position="1"/>
        <end position="22"/>
    </location>
</feature>
<keyword evidence="3" id="KW-1185">Reference proteome</keyword>
<evidence type="ECO:0000313" key="3">
    <source>
        <dbReference type="Proteomes" id="UP001151760"/>
    </source>
</evidence>
<reference evidence="2" key="1">
    <citation type="journal article" date="2022" name="Int. J. Mol. Sci.">
        <title>Draft Genome of Tanacetum Coccineum: Genomic Comparison of Closely Related Tanacetum-Family Plants.</title>
        <authorList>
            <person name="Yamashiro T."/>
            <person name="Shiraishi A."/>
            <person name="Nakayama K."/>
            <person name="Satake H."/>
        </authorList>
    </citation>
    <scope>NUCLEOTIDE SEQUENCE</scope>
</reference>
<gene>
    <name evidence="2" type="ORF">Tco_0974025</name>
</gene>
<name>A0ABQ5EAE4_9ASTR</name>
<evidence type="ECO:0000256" key="1">
    <source>
        <dbReference type="SAM" id="MobiDB-lite"/>
    </source>
</evidence>
<proteinExistence type="predicted"/>
<comment type="caution">
    <text evidence="2">The sequence shown here is derived from an EMBL/GenBank/DDBJ whole genome shotgun (WGS) entry which is preliminary data.</text>
</comment>